<evidence type="ECO:0008006" key="4">
    <source>
        <dbReference type="Google" id="ProtNLM"/>
    </source>
</evidence>
<name>A0A178MT96_9PROT</name>
<dbReference type="NCBIfam" id="TIGR02595">
    <property type="entry name" value="PEP_CTERM"/>
    <property type="match status" value="1"/>
</dbReference>
<evidence type="ECO:0000256" key="1">
    <source>
        <dbReference type="SAM" id="SignalP"/>
    </source>
</evidence>
<sequence>MAFINSLKYAGVISVGILAIALGTPAQAGEITIDFTAASPIGSGITYDLTFTLNTADYINAHHNQAAPTIANPSAVINYGAYTINSITGSLTKILVADNSVLASGTLSTLQPVGTVVGANNPTDNLMYPLLASGSSLILDGDGNAQTDTGPAMDVNAFAFDDQGFAFLIGSQLVQLTADLANTGLYVLTTPTVTVLLRQGSTNFQFESFSNVRQVPAPAPLALLGVGLLGLGMIRRRKNADTGVSSPQDAVTA</sequence>
<organism evidence="2 3">
    <name type="scientific">Magnetospirillum moscoviense</name>
    <dbReference type="NCBI Taxonomy" id="1437059"/>
    <lineage>
        <taxon>Bacteria</taxon>
        <taxon>Pseudomonadati</taxon>
        <taxon>Pseudomonadota</taxon>
        <taxon>Alphaproteobacteria</taxon>
        <taxon>Rhodospirillales</taxon>
        <taxon>Rhodospirillaceae</taxon>
        <taxon>Magnetospirillum</taxon>
    </lineage>
</organism>
<dbReference type="InterPro" id="IPR013424">
    <property type="entry name" value="Ice-binding_C"/>
</dbReference>
<dbReference type="Proteomes" id="UP000078543">
    <property type="component" value="Unassembled WGS sequence"/>
</dbReference>
<feature type="signal peptide" evidence="1">
    <location>
        <begin position="1"/>
        <end position="28"/>
    </location>
</feature>
<comment type="caution">
    <text evidence="2">The sequence shown here is derived from an EMBL/GenBank/DDBJ whole genome shotgun (WGS) entry which is preliminary data.</text>
</comment>
<feature type="chain" id="PRO_5008092224" description="PEP-CTERM protein-sorting domain-containing protein" evidence="1">
    <location>
        <begin position="29"/>
        <end position="253"/>
    </location>
</feature>
<reference evidence="2 3" key="1">
    <citation type="submission" date="2016-04" db="EMBL/GenBank/DDBJ databases">
        <title>Draft genome sequence of freshwater magnetotactic bacteria Magnetospirillum marisnigri SP-1 and Magnetospirillum moscoviense BB-1.</title>
        <authorList>
            <person name="Koziaeva V."/>
            <person name="Dziuba M.V."/>
            <person name="Ivanov T.M."/>
            <person name="Kuznetsov B."/>
            <person name="Grouzdev D.S."/>
        </authorList>
    </citation>
    <scope>NUCLEOTIDE SEQUENCE [LARGE SCALE GENOMIC DNA]</scope>
    <source>
        <strain evidence="2 3">BB-1</strain>
    </source>
</reference>
<keyword evidence="1" id="KW-0732">Signal</keyword>
<dbReference type="EMBL" id="LWQU01000130">
    <property type="protein sequence ID" value="OAN51555.1"/>
    <property type="molecule type" value="Genomic_DNA"/>
</dbReference>
<accession>A0A178MT96</accession>
<evidence type="ECO:0000313" key="2">
    <source>
        <dbReference type="EMBL" id="OAN51555.1"/>
    </source>
</evidence>
<gene>
    <name evidence="2" type="ORF">A6A05_01450</name>
</gene>
<dbReference type="RefSeq" id="WP_068499452.1">
    <property type="nucleotide sequence ID" value="NZ_LWQU01000130.1"/>
</dbReference>
<evidence type="ECO:0000313" key="3">
    <source>
        <dbReference type="Proteomes" id="UP000078543"/>
    </source>
</evidence>
<proteinExistence type="predicted"/>
<keyword evidence="3" id="KW-1185">Reference proteome</keyword>
<dbReference type="AlphaFoldDB" id="A0A178MT96"/>
<protein>
    <recommendedName>
        <fullName evidence="4">PEP-CTERM protein-sorting domain-containing protein</fullName>
    </recommendedName>
</protein>